<proteinExistence type="predicted"/>
<sequence length="41" mass="4612">MGKRKSSPRLATTSDAMLLVSLSPTVDNLYIFFRIIDKIIV</sequence>
<organism evidence="1 2">
    <name type="scientific">Rossellomorea pakistanensis</name>
    <dbReference type="NCBI Taxonomy" id="992288"/>
    <lineage>
        <taxon>Bacteria</taxon>
        <taxon>Bacillati</taxon>
        <taxon>Bacillota</taxon>
        <taxon>Bacilli</taxon>
        <taxon>Bacillales</taxon>
        <taxon>Bacillaceae</taxon>
        <taxon>Rossellomorea</taxon>
    </lineage>
</organism>
<gene>
    <name evidence="1" type="ORF">JOC86_003265</name>
</gene>
<comment type="caution">
    <text evidence="1">The sequence shown here is derived from an EMBL/GenBank/DDBJ whole genome shotgun (WGS) entry which is preliminary data.</text>
</comment>
<accession>A0ABS2NFV3</accession>
<evidence type="ECO:0000313" key="1">
    <source>
        <dbReference type="EMBL" id="MBM7586713.1"/>
    </source>
</evidence>
<keyword evidence="2" id="KW-1185">Reference proteome</keyword>
<dbReference type="RefSeq" id="WP_275583412.1">
    <property type="nucleotide sequence ID" value="NZ_JAFBDZ010000003.1"/>
</dbReference>
<evidence type="ECO:0000313" key="2">
    <source>
        <dbReference type="Proteomes" id="UP001646157"/>
    </source>
</evidence>
<dbReference type="EMBL" id="JAFBDZ010000003">
    <property type="protein sequence ID" value="MBM7586713.1"/>
    <property type="molecule type" value="Genomic_DNA"/>
</dbReference>
<name>A0ABS2NFV3_9BACI</name>
<dbReference type="Proteomes" id="UP001646157">
    <property type="component" value="Unassembled WGS sequence"/>
</dbReference>
<protein>
    <submittedName>
        <fullName evidence="1">Uncharacterized protein</fullName>
    </submittedName>
</protein>
<reference evidence="1 2" key="1">
    <citation type="submission" date="2021-01" db="EMBL/GenBank/DDBJ databases">
        <title>Genomic Encyclopedia of Type Strains, Phase IV (KMG-IV): sequencing the most valuable type-strain genomes for metagenomic binning, comparative biology and taxonomic classification.</title>
        <authorList>
            <person name="Goeker M."/>
        </authorList>
    </citation>
    <scope>NUCLEOTIDE SEQUENCE [LARGE SCALE GENOMIC DNA]</scope>
    <source>
        <strain evidence="1 2">DSM 24834</strain>
    </source>
</reference>